<evidence type="ECO:0000259" key="9">
    <source>
        <dbReference type="PROSITE" id="PS52029"/>
    </source>
</evidence>
<dbReference type="GO" id="GO:0016740">
    <property type="term" value="F:transferase activity"/>
    <property type="evidence" value="ECO:0007669"/>
    <property type="project" value="UniProtKB-KW"/>
</dbReference>
<comment type="similarity">
    <text evidence="2">Belongs to the YkuD family.</text>
</comment>
<keyword evidence="6 7" id="KW-0961">Cell wall biogenesis/degradation</keyword>
<keyword evidence="4 7" id="KW-0133">Cell shape</keyword>
<dbReference type="UniPathway" id="UPA00219"/>
<evidence type="ECO:0000256" key="3">
    <source>
        <dbReference type="ARBA" id="ARBA00022679"/>
    </source>
</evidence>
<dbReference type="AlphaFoldDB" id="A0A212JHJ1"/>
<dbReference type="GO" id="GO:0008360">
    <property type="term" value="P:regulation of cell shape"/>
    <property type="evidence" value="ECO:0007669"/>
    <property type="project" value="UniProtKB-UniRule"/>
</dbReference>
<dbReference type="GO" id="GO:0009252">
    <property type="term" value="P:peptidoglycan biosynthetic process"/>
    <property type="evidence" value="ECO:0007669"/>
    <property type="project" value="UniProtKB-UniPathway"/>
</dbReference>
<dbReference type="Gene3D" id="2.40.440.10">
    <property type="entry name" value="L,D-transpeptidase catalytic domain-like"/>
    <property type="match status" value="1"/>
</dbReference>
<dbReference type="GO" id="GO:0071555">
    <property type="term" value="P:cell wall organization"/>
    <property type="evidence" value="ECO:0007669"/>
    <property type="project" value="UniProtKB-UniRule"/>
</dbReference>
<evidence type="ECO:0000313" key="10">
    <source>
        <dbReference type="EMBL" id="SBV98880.1"/>
    </source>
</evidence>
<organism evidence="10">
    <name type="scientific">uncultured Dysgonomonas sp</name>
    <dbReference type="NCBI Taxonomy" id="206096"/>
    <lineage>
        <taxon>Bacteria</taxon>
        <taxon>Pseudomonadati</taxon>
        <taxon>Bacteroidota</taxon>
        <taxon>Bacteroidia</taxon>
        <taxon>Bacteroidales</taxon>
        <taxon>Dysgonomonadaceae</taxon>
        <taxon>Dysgonomonas</taxon>
        <taxon>environmental samples</taxon>
    </lineage>
</organism>
<dbReference type="Pfam" id="PF03734">
    <property type="entry name" value="YkuD"/>
    <property type="match status" value="1"/>
</dbReference>
<evidence type="ECO:0000256" key="1">
    <source>
        <dbReference type="ARBA" id="ARBA00004752"/>
    </source>
</evidence>
<gene>
    <name evidence="10" type="ORF">KL86DYS2_11527</name>
</gene>
<dbReference type="CDD" id="cd16913">
    <property type="entry name" value="YkuD_like"/>
    <property type="match status" value="1"/>
</dbReference>
<evidence type="ECO:0000256" key="2">
    <source>
        <dbReference type="ARBA" id="ARBA00005992"/>
    </source>
</evidence>
<dbReference type="PROSITE" id="PS52029">
    <property type="entry name" value="LD_TPASE"/>
    <property type="match status" value="1"/>
</dbReference>
<dbReference type="GO" id="GO:0004180">
    <property type="term" value="F:carboxypeptidase activity"/>
    <property type="evidence" value="ECO:0007669"/>
    <property type="project" value="UniProtKB-ARBA"/>
</dbReference>
<feature type="active site" description="Proton donor/acceptor" evidence="7">
    <location>
        <position position="284"/>
    </location>
</feature>
<dbReference type="EMBL" id="FLUL01000001">
    <property type="protein sequence ID" value="SBV98880.1"/>
    <property type="molecule type" value="Genomic_DNA"/>
</dbReference>
<comment type="pathway">
    <text evidence="1 7">Cell wall biogenesis; peptidoglycan biosynthesis.</text>
</comment>
<evidence type="ECO:0000256" key="4">
    <source>
        <dbReference type="ARBA" id="ARBA00022960"/>
    </source>
</evidence>
<feature type="domain" description="L,D-TPase catalytic" evidence="9">
    <location>
        <begin position="201"/>
        <end position="336"/>
    </location>
</feature>
<feature type="active site" description="Nucleophile" evidence="7">
    <location>
        <position position="311"/>
    </location>
</feature>
<reference evidence="10" key="1">
    <citation type="submission" date="2016-04" db="EMBL/GenBank/DDBJ databases">
        <authorList>
            <person name="Evans L.H."/>
            <person name="Alamgir A."/>
            <person name="Owens N."/>
            <person name="Weber N.D."/>
            <person name="Virtaneva K."/>
            <person name="Barbian K."/>
            <person name="Babar A."/>
            <person name="Rosenke K."/>
        </authorList>
    </citation>
    <scope>NUCLEOTIDE SEQUENCE</scope>
    <source>
        <strain evidence="10">86-2</strain>
    </source>
</reference>
<evidence type="ECO:0000256" key="7">
    <source>
        <dbReference type="PROSITE-ProRule" id="PRU01373"/>
    </source>
</evidence>
<dbReference type="SUPFAM" id="SSF141523">
    <property type="entry name" value="L,D-transpeptidase catalytic domain-like"/>
    <property type="match status" value="1"/>
</dbReference>
<evidence type="ECO:0000256" key="5">
    <source>
        <dbReference type="ARBA" id="ARBA00022984"/>
    </source>
</evidence>
<proteinExistence type="inferred from homology"/>
<keyword evidence="5 7" id="KW-0573">Peptidoglycan synthesis</keyword>
<protein>
    <recommendedName>
        <fullName evidence="9">L,D-TPase catalytic domain-containing protein</fullName>
    </recommendedName>
</protein>
<dbReference type="InterPro" id="IPR005490">
    <property type="entry name" value="LD_TPept_cat_dom"/>
</dbReference>
<dbReference type="InterPro" id="IPR038063">
    <property type="entry name" value="Transpep_catalytic_dom"/>
</dbReference>
<accession>A0A212JHJ1</accession>
<keyword evidence="8" id="KW-0732">Signal</keyword>
<evidence type="ECO:0000256" key="8">
    <source>
        <dbReference type="SAM" id="SignalP"/>
    </source>
</evidence>
<evidence type="ECO:0000256" key="6">
    <source>
        <dbReference type="ARBA" id="ARBA00023316"/>
    </source>
</evidence>
<sequence>MKATTICLFFVCLFLFNSCSEKAGQDSFLSQLRQDSLLMKNAQKMQRIKAKDITIEKDFIYDQYTLQDTYPYRDTTRQFQWEKIKQGLAILENFQQEFFAWGILQNYRNNNGEAPLVRKYKRNEYKRIADTLGVERFQGIPLFLPTDTITGERYGRDGALVKLFKDNVGSFRKITTTDSKELWLVPKKYVKPIHDTVQFKHAIFVDRNNENIVTLEKVDKKWIVRSMNPATTGLHKPPYQQETPLGLFVLQEKKVKMFFLVDGTTETGGFAPYANRFTNGGYIHGIPVNAPSTTFIEYSPSLGTTPRSHMCVRNATSHAKFVYDWAPTEETIIFVIE</sequence>
<name>A0A212JHJ1_9BACT</name>
<feature type="signal peptide" evidence="8">
    <location>
        <begin position="1"/>
        <end position="23"/>
    </location>
</feature>
<keyword evidence="3" id="KW-0808">Transferase</keyword>
<dbReference type="RefSeq" id="WP_296948846.1">
    <property type="nucleotide sequence ID" value="NZ_LT599021.1"/>
</dbReference>
<feature type="chain" id="PRO_5012668210" description="L,D-TPase catalytic domain-containing protein" evidence="8">
    <location>
        <begin position="24"/>
        <end position="337"/>
    </location>
</feature>